<dbReference type="Pfam" id="PF08241">
    <property type="entry name" value="Methyltransf_11"/>
    <property type="match status" value="1"/>
</dbReference>
<dbReference type="EMBL" id="JAFEKC020000018">
    <property type="protein sequence ID" value="KAK0509659.1"/>
    <property type="molecule type" value="Genomic_DNA"/>
</dbReference>
<evidence type="ECO:0000313" key="3">
    <source>
        <dbReference type="Proteomes" id="UP001166286"/>
    </source>
</evidence>
<dbReference type="Gene3D" id="3.40.50.150">
    <property type="entry name" value="Vaccinia Virus protein VP39"/>
    <property type="match status" value="1"/>
</dbReference>
<dbReference type="CDD" id="cd02440">
    <property type="entry name" value="AdoMet_MTases"/>
    <property type="match status" value="1"/>
</dbReference>
<reference evidence="2" key="1">
    <citation type="submission" date="2023-03" db="EMBL/GenBank/DDBJ databases">
        <title>Complete genome of Cladonia borealis.</title>
        <authorList>
            <person name="Park H."/>
        </authorList>
    </citation>
    <scope>NUCLEOTIDE SEQUENCE</scope>
    <source>
        <strain evidence="2">ANT050790</strain>
    </source>
</reference>
<proteinExistence type="predicted"/>
<dbReference type="SUPFAM" id="SSF53335">
    <property type="entry name" value="S-adenosyl-L-methionine-dependent methyltransferases"/>
    <property type="match status" value="1"/>
</dbReference>
<gene>
    <name evidence="2" type="ORF">JMJ35_008053</name>
</gene>
<feature type="domain" description="Methyltransferase type 11" evidence="1">
    <location>
        <begin position="58"/>
        <end position="164"/>
    </location>
</feature>
<dbReference type="InterPro" id="IPR013216">
    <property type="entry name" value="Methyltransf_11"/>
</dbReference>
<keyword evidence="3" id="KW-1185">Reference proteome</keyword>
<dbReference type="AlphaFoldDB" id="A0AA39QXB5"/>
<accession>A0AA39QXB5</accession>
<evidence type="ECO:0000259" key="1">
    <source>
        <dbReference type="Pfam" id="PF08241"/>
    </source>
</evidence>
<dbReference type="InterPro" id="IPR029063">
    <property type="entry name" value="SAM-dependent_MTases_sf"/>
</dbReference>
<protein>
    <recommendedName>
        <fullName evidence="1">Methyltransferase type 11 domain-containing protein</fullName>
    </recommendedName>
</protein>
<sequence>MTTHENTTPGHVRSIFEGDMAKTYNSRTGGCNILLADHLISLVTPHLPPPTSSLRILDNACGPAVLTTQCLASPTIISHAALHISAVDLSADFISANRALIASHPEWTSNGITIDTEIMNGMDLKFPDNTFDISFTSLALFAFPDPVKGASELHRTLKPNGVAALTTWKNPGWLSLLHEVERRLRPGQELTRFPMLEVWSVPGKLAQTLREGGFQEVEEEEVRAYALWESVDVAAEKMCETLRMMVGEGWSEGEKEKMAEGFKEVMREGWGELIRGEEGRVGFEMVAWTGLGRK</sequence>
<dbReference type="Proteomes" id="UP001166286">
    <property type="component" value="Unassembled WGS sequence"/>
</dbReference>
<evidence type="ECO:0000313" key="2">
    <source>
        <dbReference type="EMBL" id="KAK0509659.1"/>
    </source>
</evidence>
<dbReference type="GO" id="GO:0008757">
    <property type="term" value="F:S-adenosylmethionine-dependent methyltransferase activity"/>
    <property type="evidence" value="ECO:0007669"/>
    <property type="project" value="InterPro"/>
</dbReference>
<name>A0AA39QXB5_9LECA</name>
<dbReference type="PANTHER" id="PTHR43591:SF105">
    <property type="entry name" value="METHYLTRANSFERASE DOMAIN-CONTAINING PROTEIN-RELATED"/>
    <property type="match status" value="1"/>
</dbReference>
<organism evidence="2 3">
    <name type="scientific">Cladonia borealis</name>
    <dbReference type="NCBI Taxonomy" id="184061"/>
    <lineage>
        <taxon>Eukaryota</taxon>
        <taxon>Fungi</taxon>
        <taxon>Dikarya</taxon>
        <taxon>Ascomycota</taxon>
        <taxon>Pezizomycotina</taxon>
        <taxon>Lecanoromycetes</taxon>
        <taxon>OSLEUM clade</taxon>
        <taxon>Lecanoromycetidae</taxon>
        <taxon>Lecanorales</taxon>
        <taxon>Lecanorineae</taxon>
        <taxon>Cladoniaceae</taxon>
        <taxon>Cladonia</taxon>
    </lineage>
</organism>
<comment type="caution">
    <text evidence="2">The sequence shown here is derived from an EMBL/GenBank/DDBJ whole genome shotgun (WGS) entry which is preliminary data.</text>
</comment>
<dbReference type="PANTHER" id="PTHR43591">
    <property type="entry name" value="METHYLTRANSFERASE"/>
    <property type="match status" value="1"/>
</dbReference>